<dbReference type="AlphaFoldDB" id="A0A6M3IYX3"/>
<sequence length="140" mass="14541">MTEYAATLYGINNTLYRAGTPVNEPHALARLRVIEDEYEFASTTVGQTVAMGVPIPAGMQLVGGFLYFDALATSTTIAVGNDTDNDEYLAATSTASAGGAYLNLIASMGEPFTTAEQVTVTLAGATATGTLKLVLFVAGY</sequence>
<name>A0A6M3IYX3_9ZZZZ</name>
<protein>
    <submittedName>
        <fullName evidence="1">Uncharacterized protein</fullName>
    </submittedName>
</protein>
<gene>
    <name evidence="1" type="ORF">MM415B00765_0024</name>
</gene>
<organism evidence="1">
    <name type="scientific">viral metagenome</name>
    <dbReference type="NCBI Taxonomy" id="1070528"/>
    <lineage>
        <taxon>unclassified sequences</taxon>
        <taxon>metagenomes</taxon>
        <taxon>organismal metagenomes</taxon>
    </lineage>
</organism>
<proteinExistence type="predicted"/>
<reference evidence="1" key="1">
    <citation type="submission" date="2020-03" db="EMBL/GenBank/DDBJ databases">
        <title>The deep terrestrial virosphere.</title>
        <authorList>
            <person name="Holmfeldt K."/>
            <person name="Nilsson E."/>
            <person name="Simone D."/>
            <person name="Lopez-Fernandez M."/>
            <person name="Wu X."/>
            <person name="de Brujin I."/>
            <person name="Lundin D."/>
            <person name="Andersson A."/>
            <person name="Bertilsson S."/>
            <person name="Dopson M."/>
        </authorList>
    </citation>
    <scope>NUCLEOTIDE SEQUENCE</scope>
    <source>
        <strain evidence="1">MM415B00765</strain>
    </source>
</reference>
<evidence type="ECO:0000313" key="1">
    <source>
        <dbReference type="EMBL" id="QJA62524.1"/>
    </source>
</evidence>
<dbReference type="EMBL" id="MT141473">
    <property type="protein sequence ID" value="QJA62524.1"/>
    <property type="molecule type" value="Genomic_DNA"/>
</dbReference>
<accession>A0A6M3IYX3</accession>